<dbReference type="PROSITE" id="PS50109">
    <property type="entry name" value="HIS_KIN"/>
    <property type="match status" value="1"/>
</dbReference>
<dbReference type="InterPro" id="IPR013767">
    <property type="entry name" value="PAS_fold"/>
</dbReference>
<evidence type="ECO:0000256" key="1">
    <source>
        <dbReference type="ARBA" id="ARBA00000085"/>
    </source>
</evidence>
<dbReference type="SMART" id="SM00062">
    <property type="entry name" value="PBPb"/>
    <property type="match status" value="2"/>
</dbReference>
<proteinExistence type="predicted"/>
<name>A0A7Z3C570_PSEFL</name>
<dbReference type="InterPro" id="IPR036641">
    <property type="entry name" value="HPT_dom_sf"/>
</dbReference>
<keyword evidence="10 24" id="KW-0418">Kinase</keyword>
<evidence type="ECO:0000259" key="22">
    <source>
        <dbReference type="PROSITE" id="PS50113"/>
    </source>
</evidence>
<evidence type="ECO:0000256" key="7">
    <source>
        <dbReference type="ARBA" id="ARBA00022679"/>
    </source>
</evidence>
<evidence type="ECO:0000256" key="16">
    <source>
        <dbReference type="PROSITE-ProRule" id="PRU00169"/>
    </source>
</evidence>
<dbReference type="SUPFAM" id="SSF55785">
    <property type="entry name" value="PYP-like sensor domain (PAS domain)"/>
    <property type="match status" value="1"/>
</dbReference>
<evidence type="ECO:0000256" key="15">
    <source>
        <dbReference type="PROSITE-ProRule" id="PRU00110"/>
    </source>
</evidence>
<evidence type="ECO:0000256" key="14">
    <source>
        <dbReference type="ARBA" id="ARBA00023136"/>
    </source>
</evidence>
<evidence type="ECO:0000256" key="11">
    <source>
        <dbReference type="ARBA" id="ARBA00022840"/>
    </source>
</evidence>
<dbReference type="InterPro" id="IPR000014">
    <property type="entry name" value="PAS"/>
</dbReference>
<dbReference type="NCBIfam" id="TIGR00229">
    <property type="entry name" value="sensory_box"/>
    <property type="match status" value="1"/>
</dbReference>
<comment type="subcellular location">
    <subcellularLocation>
        <location evidence="2">Cell inner membrane</location>
        <topology evidence="2">Multi-pass membrane protein</topology>
    </subcellularLocation>
</comment>
<keyword evidence="8 17" id="KW-0812">Transmembrane</keyword>
<organism evidence="24 25">
    <name type="scientific">Pseudomonas fluorescens</name>
    <dbReference type="NCBI Taxonomy" id="294"/>
    <lineage>
        <taxon>Bacteria</taxon>
        <taxon>Pseudomonadati</taxon>
        <taxon>Pseudomonadota</taxon>
        <taxon>Gammaproteobacteria</taxon>
        <taxon>Pseudomonadales</taxon>
        <taxon>Pseudomonadaceae</taxon>
        <taxon>Pseudomonas</taxon>
    </lineage>
</organism>
<evidence type="ECO:0000256" key="5">
    <source>
        <dbReference type="ARBA" id="ARBA00022519"/>
    </source>
</evidence>
<dbReference type="InterPro" id="IPR003661">
    <property type="entry name" value="HisK_dim/P_dom"/>
</dbReference>
<dbReference type="InterPro" id="IPR011006">
    <property type="entry name" value="CheY-like_superfamily"/>
</dbReference>
<dbReference type="SMART" id="SM00388">
    <property type="entry name" value="HisKA"/>
    <property type="match status" value="1"/>
</dbReference>
<keyword evidence="12 17" id="KW-1133">Transmembrane helix</keyword>
<keyword evidence="11" id="KW-0547">Nucleotide-binding</keyword>
<dbReference type="InterPro" id="IPR035965">
    <property type="entry name" value="PAS-like_dom_sf"/>
</dbReference>
<dbReference type="EMBL" id="CP027561">
    <property type="protein sequence ID" value="QJP95726.1"/>
    <property type="molecule type" value="Genomic_DNA"/>
</dbReference>
<dbReference type="SUPFAM" id="SSF47384">
    <property type="entry name" value="Homodimeric domain of signal transducing histidine kinase"/>
    <property type="match status" value="1"/>
</dbReference>
<protein>
    <recommendedName>
        <fullName evidence="3">histidine kinase</fullName>
        <ecNumber evidence="3">2.7.13.3</ecNumber>
    </recommendedName>
</protein>
<dbReference type="Gene3D" id="3.40.190.10">
    <property type="entry name" value="Periplasmic binding protein-like II"/>
    <property type="match status" value="4"/>
</dbReference>
<dbReference type="Pfam" id="PF01627">
    <property type="entry name" value="Hpt"/>
    <property type="match status" value="1"/>
</dbReference>
<dbReference type="FunFam" id="3.30.565.10:FF:000010">
    <property type="entry name" value="Sensor histidine kinase RcsC"/>
    <property type="match status" value="1"/>
</dbReference>
<keyword evidence="5" id="KW-0997">Cell inner membrane</keyword>
<dbReference type="GO" id="GO:0005886">
    <property type="term" value="C:plasma membrane"/>
    <property type="evidence" value="ECO:0007669"/>
    <property type="project" value="UniProtKB-SubCell"/>
</dbReference>
<sequence>MKYRTELLCVLAIWSLTLDSFSAAAVIESLPLNGRSHMMPLIQSDNFPNKSWLQQKKIITFGTSLAGAPPLEIRTLKGEYSGITADYLELISDALGVEIRVRRYVDEASAETALLNGEVDMLAPPGTRHTSEESFIESSSYWVDPSVIVTRQKAFPLNPSQRVLHLSAVTSSTGLEALHKSYPNVTITNYPTSLEAIAAVKFDLVDGFVGGALDAAHVINANFFSGLYLSPIEEMSSMKRFRFRRSDQHLQRAVNLVLSAVNQEKQAGIIQRWTGTSLYPPPLSELNLTPTQRHWITENSPVKIGLVTDYPPISFNDQNYAYRGIAADVLEYVSEITGLHFKIIECSSAEEVRTKLANGEVDIVLNLSGIRPDAEIIYTRAFLSTPRVLISRASDMWITQISDLAGHRVAFDTTNLDFVDYLRREYPDIIQVPSDGIYTSLHLLRTGQVDASIGNFATAKYALAKNQRDNLRIVNVVDGKFSHFAMGTRPENKLLYSIIDAAVASLNPEQLRALASRWGGDVAVDKTELVAARSVYYRGIVSAVLLLAVAIVWILYLRHLINQRVIAEKALRDQMKFMETLINSLPHPIYVRDQAARLITCNQRYLAETGLSSSDVTGTLLTDYSFIPPEYANVFQNRYLHVMARGEQYSEDMKLYLPGGRSITAFHWVVPYQDDDGVIKGVIGGWVDVTEREALLLKLIEAKHEADSASQAKTKFVATISHEIRTPMNAVVGMLELAMIKARQGVLDRLAIEVAYDSSKNLVGIIGNTLDIIRVESGHLTLAPERVALKDLIISTTRVFHSLARQKGLSIDVKVDALAECEVFIDPLRFKQILSNLLSNAIKFTSQGNVTVDVSAHRWSTSHLALNVCVRDTGVGIKAEDIPKLFTPFSQVGTDSASLSVGSGLGLNISKALSSMMGGTLNLRSVFGKGTEVELTLNVEFAPPELRNAVSILEMPMSRELKILVVDDHPANRLLLTQQLIYLGHQVADEVDGISGFRAWNAGGFDVVFTDCNMPILNGYDLAKKIRHVEKTSARAPCLILGFTANAQAREVEMCKAAGMDDCLFKPVSLDDLAKRLQHLATPVDARDSESESSQQQTSFNIANLTQLASHDAELMTKLLHDIIRESEEDLRHILRLFALDDHIGLYDLAHRVKGVARIIMANRVINACDQLQLACSGPDSTEFAKVVDELYQSVENLLSDLNNFLASTDS</sequence>
<evidence type="ECO:0000256" key="12">
    <source>
        <dbReference type="ARBA" id="ARBA00022989"/>
    </source>
</evidence>
<evidence type="ECO:0000259" key="20">
    <source>
        <dbReference type="PROSITE" id="PS50110"/>
    </source>
</evidence>
<evidence type="ECO:0000256" key="18">
    <source>
        <dbReference type="SAM" id="SignalP"/>
    </source>
</evidence>
<dbReference type="Pfam" id="PF00072">
    <property type="entry name" value="Response_reg"/>
    <property type="match status" value="1"/>
</dbReference>
<dbReference type="InterPro" id="IPR036890">
    <property type="entry name" value="HATPase_C_sf"/>
</dbReference>
<feature type="domain" description="HPt" evidence="23">
    <location>
        <begin position="1112"/>
        <end position="1205"/>
    </location>
</feature>
<evidence type="ECO:0000313" key="25">
    <source>
        <dbReference type="Proteomes" id="UP000501669"/>
    </source>
</evidence>
<dbReference type="SMART" id="SM00448">
    <property type="entry name" value="REC"/>
    <property type="match status" value="1"/>
</dbReference>
<dbReference type="SMART" id="SM00091">
    <property type="entry name" value="PAS"/>
    <property type="match status" value="1"/>
</dbReference>
<dbReference type="Gene3D" id="1.20.120.160">
    <property type="entry name" value="HPT domain"/>
    <property type="match status" value="1"/>
</dbReference>
<feature type="transmembrane region" description="Helical" evidence="17">
    <location>
        <begin position="535"/>
        <end position="556"/>
    </location>
</feature>
<dbReference type="InterPro" id="IPR001789">
    <property type="entry name" value="Sig_transdc_resp-reg_receiver"/>
</dbReference>
<dbReference type="PANTHER" id="PTHR43047">
    <property type="entry name" value="TWO-COMPONENT HISTIDINE PROTEIN KINASE"/>
    <property type="match status" value="1"/>
</dbReference>
<dbReference type="PROSITE" id="PS50110">
    <property type="entry name" value="RESPONSE_REGULATORY"/>
    <property type="match status" value="1"/>
</dbReference>
<feature type="domain" description="PAC" evidence="22">
    <location>
        <begin position="649"/>
        <end position="701"/>
    </location>
</feature>
<evidence type="ECO:0000256" key="8">
    <source>
        <dbReference type="ARBA" id="ARBA00022692"/>
    </source>
</evidence>
<dbReference type="PRINTS" id="PR00344">
    <property type="entry name" value="BCTRLSENSOR"/>
</dbReference>
<keyword evidence="9 18" id="KW-0732">Signal</keyword>
<evidence type="ECO:0000256" key="17">
    <source>
        <dbReference type="SAM" id="Phobius"/>
    </source>
</evidence>
<keyword evidence="6 16" id="KW-0597">Phosphoprotein</keyword>
<dbReference type="Pfam" id="PF00989">
    <property type="entry name" value="PAS"/>
    <property type="match status" value="1"/>
</dbReference>
<dbReference type="SUPFAM" id="SSF52172">
    <property type="entry name" value="CheY-like"/>
    <property type="match status" value="1"/>
</dbReference>
<comment type="catalytic activity">
    <reaction evidence="1">
        <text>ATP + protein L-histidine = ADP + protein N-phospho-L-histidine.</text>
        <dbReference type="EC" id="2.7.13.3"/>
    </reaction>
</comment>
<evidence type="ECO:0000256" key="6">
    <source>
        <dbReference type="ARBA" id="ARBA00022553"/>
    </source>
</evidence>
<dbReference type="SUPFAM" id="SSF47226">
    <property type="entry name" value="Histidine-containing phosphotransfer domain, HPT domain"/>
    <property type="match status" value="1"/>
</dbReference>
<dbReference type="PROSITE" id="PS50113">
    <property type="entry name" value="PAC"/>
    <property type="match status" value="1"/>
</dbReference>
<dbReference type="GO" id="GO:0000155">
    <property type="term" value="F:phosphorelay sensor kinase activity"/>
    <property type="evidence" value="ECO:0007669"/>
    <property type="project" value="InterPro"/>
</dbReference>
<dbReference type="InterPro" id="IPR008207">
    <property type="entry name" value="Sig_transdc_His_kin_Hpt_dom"/>
</dbReference>
<accession>A0A7Z3C570</accession>
<dbReference type="Gene3D" id="3.30.450.20">
    <property type="entry name" value="PAS domain"/>
    <property type="match status" value="1"/>
</dbReference>
<evidence type="ECO:0000256" key="3">
    <source>
        <dbReference type="ARBA" id="ARBA00012438"/>
    </source>
</evidence>
<dbReference type="SUPFAM" id="SSF55874">
    <property type="entry name" value="ATPase domain of HSP90 chaperone/DNA topoisomerase II/histidine kinase"/>
    <property type="match status" value="1"/>
</dbReference>
<dbReference type="CDD" id="cd00088">
    <property type="entry name" value="HPT"/>
    <property type="match status" value="1"/>
</dbReference>
<dbReference type="CDD" id="cd00130">
    <property type="entry name" value="PAS"/>
    <property type="match status" value="1"/>
</dbReference>
<feature type="chain" id="PRO_5031051940" description="histidine kinase" evidence="18">
    <location>
        <begin position="26"/>
        <end position="1211"/>
    </location>
</feature>
<evidence type="ECO:0000256" key="9">
    <source>
        <dbReference type="ARBA" id="ARBA00022729"/>
    </source>
</evidence>
<feature type="domain" description="Response regulatory" evidence="20">
    <location>
        <begin position="962"/>
        <end position="1081"/>
    </location>
</feature>
<keyword evidence="7" id="KW-0808">Transferase</keyword>
<feature type="signal peptide" evidence="18">
    <location>
        <begin position="1"/>
        <end position="25"/>
    </location>
</feature>
<dbReference type="SMART" id="SM00387">
    <property type="entry name" value="HATPase_c"/>
    <property type="match status" value="1"/>
</dbReference>
<dbReference type="InterPro" id="IPR000700">
    <property type="entry name" value="PAS-assoc_C"/>
</dbReference>
<dbReference type="InterPro" id="IPR004358">
    <property type="entry name" value="Sig_transdc_His_kin-like_C"/>
</dbReference>
<feature type="domain" description="PAS" evidence="21">
    <location>
        <begin position="574"/>
        <end position="646"/>
    </location>
</feature>
<dbReference type="InterPro" id="IPR001638">
    <property type="entry name" value="Solute-binding_3/MltF_N"/>
</dbReference>
<dbReference type="PANTHER" id="PTHR43047:SF72">
    <property type="entry name" value="OSMOSENSING HISTIDINE PROTEIN KINASE SLN1"/>
    <property type="match status" value="1"/>
</dbReference>
<dbReference type="GO" id="GO:0009927">
    <property type="term" value="F:histidine phosphotransfer kinase activity"/>
    <property type="evidence" value="ECO:0007669"/>
    <property type="project" value="TreeGrafter"/>
</dbReference>
<evidence type="ECO:0000313" key="24">
    <source>
        <dbReference type="EMBL" id="QJP95726.1"/>
    </source>
</evidence>
<gene>
    <name evidence="24" type="ORF">C6Y56_14445</name>
</gene>
<dbReference type="SUPFAM" id="SSF53850">
    <property type="entry name" value="Periplasmic binding protein-like II"/>
    <property type="match status" value="2"/>
</dbReference>
<feature type="modified residue" description="4-aspartylphosphate" evidence="16">
    <location>
        <position position="1011"/>
    </location>
</feature>
<reference evidence="24 25" key="1">
    <citation type="submission" date="2018-03" db="EMBL/GenBank/DDBJ databases">
        <title>Complete genome sequence of Pseudomonas fluorescens sp. G7.</title>
        <authorList>
            <person name="Gao C.-H."/>
            <person name="Li Z."/>
            <person name="Cai P."/>
        </authorList>
    </citation>
    <scope>NUCLEOTIDE SEQUENCE [LARGE SCALE GENOMIC DNA]</scope>
    <source>
        <strain evidence="24 25">G7</strain>
    </source>
</reference>
<keyword evidence="14 17" id="KW-0472">Membrane</keyword>
<dbReference type="CDD" id="cd16922">
    <property type="entry name" value="HATPase_EvgS-ArcB-TorS-like"/>
    <property type="match status" value="1"/>
</dbReference>
<evidence type="ECO:0000256" key="10">
    <source>
        <dbReference type="ARBA" id="ARBA00022777"/>
    </source>
</evidence>
<keyword evidence="13" id="KW-0902">Two-component regulatory system</keyword>
<evidence type="ECO:0000256" key="2">
    <source>
        <dbReference type="ARBA" id="ARBA00004429"/>
    </source>
</evidence>
<dbReference type="CDD" id="cd17546">
    <property type="entry name" value="REC_hyHK_CKI1_RcsC-like"/>
    <property type="match status" value="1"/>
</dbReference>
<evidence type="ECO:0000259" key="21">
    <source>
        <dbReference type="PROSITE" id="PS50112"/>
    </source>
</evidence>
<dbReference type="Proteomes" id="UP000501669">
    <property type="component" value="Chromosome"/>
</dbReference>
<dbReference type="Gene3D" id="1.10.287.130">
    <property type="match status" value="1"/>
</dbReference>
<evidence type="ECO:0000256" key="4">
    <source>
        <dbReference type="ARBA" id="ARBA00022475"/>
    </source>
</evidence>
<dbReference type="AlphaFoldDB" id="A0A7Z3C570"/>
<keyword evidence="4" id="KW-1003">Cell membrane</keyword>
<dbReference type="PROSITE" id="PS50112">
    <property type="entry name" value="PAS"/>
    <property type="match status" value="1"/>
</dbReference>
<dbReference type="Pfam" id="PF00497">
    <property type="entry name" value="SBP_bac_3"/>
    <property type="match status" value="2"/>
</dbReference>
<dbReference type="Pfam" id="PF00512">
    <property type="entry name" value="HisKA"/>
    <property type="match status" value="1"/>
</dbReference>
<dbReference type="InterPro" id="IPR036097">
    <property type="entry name" value="HisK_dim/P_sf"/>
</dbReference>
<dbReference type="Gene3D" id="3.30.565.10">
    <property type="entry name" value="Histidine kinase-like ATPase, C-terminal domain"/>
    <property type="match status" value="1"/>
</dbReference>
<keyword evidence="11" id="KW-0067">ATP-binding</keyword>
<feature type="modified residue" description="Phosphohistidine" evidence="15">
    <location>
        <position position="1151"/>
    </location>
</feature>
<dbReference type="GO" id="GO:0006355">
    <property type="term" value="P:regulation of DNA-templated transcription"/>
    <property type="evidence" value="ECO:0007669"/>
    <property type="project" value="InterPro"/>
</dbReference>
<dbReference type="EC" id="2.7.13.3" evidence="3"/>
<feature type="domain" description="Histidine kinase" evidence="19">
    <location>
        <begin position="719"/>
        <end position="941"/>
    </location>
</feature>
<dbReference type="CDD" id="cd00082">
    <property type="entry name" value="HisKA"/>
    <property type="match status" value="1"/>
</dbReference>
<evidence type="ECO:0000256" key="13">
    <source>
        <dbReference type="ARBA" id="ARBA00023012"/>
    </source>
</evidence>
<dbReference type="InterPro" id="IPR005467">
    <property type="entry name" value="His_kinase_dom"/>
</dbReference>
<dbReference type="Pfam" id="PF02518">
    <property type="entry name" value="HATPase_c"/>
    <property type="match status" value="1"/>
</dbReference>
<dbReference type="InterPro" id="IPR003594">
    <property type="entry name" value="HATPase_dom"/>
</dbReference>
<evidence type="ECO:0000259" key="19">
    <source>
        <dbReference type="PROSITE" id="PS50109"/>
    </source>
</evidence>
<dbReference type="InterPro" id="IPR049870">
    <property type="entry name" value="BvgS-like_periplasmic1"/>
</dbReference>
<dbReference type="CDD" id="cd13705">
    <property type="entry name" value="PBP2_BvgS_D1"/>
    <property type="match status" value="1"/>
</dbReference>
<evidence type="ECO:0000259" key="23">
    <source>
        <dbReference type="PROSITE" id="PS50894"/>
    </source>
</evidence>
<dbReference type="PROSITE" id="PS50894">
    <property type="entry name" value="HPT"/>
    <property type="match status" value="1"/>
</dbReference>
<dbReference type="Gene3D" id="3.40.50.2300">
    <property type="match status" value="1"/>
</dbReference>